<evidence type="ECO:0000259" key="3">
    <source>
        <dbReference type="Pfam" id="PF02668"/>
    </source>
</evidence>
<protein>
    <recommendedName>
        <fullName evidence="3">TauD/TfdA-like domain-containing protein</fullName>
    </recommendedName>
</protein>
<evidence type="ECO:0000313" key="4">
    <source>
        <dbReference type="EMBL" id="KAL1587115.1"/>
    </source>
</evidence>
<accession>A0AB34KQR0</accession>
<dbReference type="Gene3D" id="3.60.130.10">
    <property type="entry name" value="Clavaminate synthase-like"/>
    <property type="match status" value="1"/>
</dbReference>
<dbReference type="InterPro" id="IPR042098">
    <property type="entry name" value="TauD-like_sf"/>
</dbReference>
<dbReference type="RefSeq" id="XP_069230220.1">
    <property type="nucleotide sequence ID" value="XM_069372951.1"/>
</dbReference>
<dbReference type="GO" id="GO:0017000">
    <property type="term" value="P:antibiotic biosynthetic process"/>
    <property type="evidence" value="ECO:0007669"/>
    <property type="project" value="UniProtKB-KW"/>
</dbReference>
<keyword evidence="2" id="KW-0045">Antibiotic biosynthesis</keyword>
<dbReference type="InterPro" id="IPR003819">
    <property type="entry name" value="TauD/TfdA-like"/>
</dbReference>
<dbReference type="EMBL" id="JAAQHG020000011">
    <property type="protein sequence ID" value="KAL1587115.1"/>
    <property type="molecule type" value="Genomic_DNA"/>
</dbReference>
<dbReference type="PANTHER" id="PTHR10696">
    <property type="entry name" value="GAMMA-BUTYROBETAINE HYDROXYLASE-RELATED"/>
    <property type="match status" value="1"/>
</dbReference>
<dbReference type="AlphaFoldDB" id="A0AB34KQR0"/>
<dbReference type="InterPro" id="IPR050411">
    <property type="entry name" value="AlphaKG_dependent_hydroxylases"/>
</dbReference>
<gene>
    <name evidence="4" type="ORF">WHR41_04345</name>
</gene>
<feature type="domain" description="TauD/TfdA-like" evidence="3">
    <location>
        <begin position="84"/>
        <end position="357"/>
    </location>
</feature>
<reference evidence="4 5" key="1">
    <citation type="journal article" date="2020" name="Microbiol. Resour. Announc.">
        <title>Draft Genome Sequence of a Cladosporium Species Isolated from the Mesophotic Ascidian Didemnum maculosum.</title>
        <authorList>
            <person name="Gioti A."/>
            <person name="Siaperas R."/>
            <person name="Nikolaivits E."/>
            <person name="Le Goff G."/>
            <person name="Ouazzani J."/>
            <person name="Kotoulas G."/>
            <person name="Topakas E."/>
        </authorList>
    </citation>
    <scope>NUCLEOTIDE SEQUENCE [LARGE SCALE GENOMIC DNA]</scope>
    <source>
        <strain evidence="4 5">TM138-S3</strain>
    </source>
</reference>
<keyword evidence="1" id="KW-0560">Oxidoreductase</keyword>
<dbReference type="GO" id="GO:0016491">
    <property type="term" value="F:oxidoreductase activity"/>
    <property type="evidence" value="ECO:0007669"/>
    <property type="project" value="UniProtKB-KW"/>
</dbReference>
<organism evidence="4 5">
    <name type="scientific">Cladosporium halotolerans</name>
    <dbReference type="NCBI Taxonomy" id="1052096"/>
    <lineage>
        <taxon>Eukaryota</taxon>
        <taxon>Fungi</taxon>
        <taxon>Dikarya</taxon>
        <taxon>Ascomycota</taxon>
        <taxon>Pezizomycotina</taxon>
        <taxon>Dothideomycetes</taxon>
        <taxon>Dothideomycetidae</taxon>
        <taxon>Cladosporiales</taxon>
        <taxon>Cladosporiaceae</taxon>
        <taxon>Cladosporium</taxon>
    </lineage>
</organism>
<evidence type="ECO:0000256" key="2">
    <source>
        <dbReference type="ARBA" id="ARBA00023194"/>
    </source>
</evidence>
<dbReference type="SUPFAM" id="SSF51197">
    <property type="entry name" value="Clavaminate synthase-like"/>
    <property type="match status" value="1"/>
</dbReference>
<name>A0AB34KQR0_9PEZI</name>
<evidence type="ECO:0000313" key="5">
    <source>
        <dbReference type="Proteomes" id="UP000803884"/>
    </source>
</evidence>
<proteinExistence type="predicted"/>
<dbReference type="Proteomes" id="UP000803884">
    <property type="component" value="Unassembled WGS sequence"/>
</dbReference>
<evidence type="ECO:0000256" key="1">
    <source>
        <dbReference type="ARBA" id="ARBA00023002"/>
    </source>
</evidence>
<dbReference type="GeneID" id="96005789"/>
<comment type="caution">
    <text evidence="4">The sequence shown here is derived from an EMBL/GenBank/DDBJ whole genome shotgun (WGS) entry which is preliminary data.</text>
</comment>
<keyword evidence="5" id="KW-1185">Reference proteome</keyword>
<dbReference type="PANTHER" id="PTHR10696:SF56">
    <property type="entry name" value="TAUD_TFDA-LIKE DOMAIN-CONTAINING PROTEIN"/>
    <property type="match status" value="1"/>
</dbReference>
<sequence>MSSNLSPNAANKALFPDGLKTSGQHNPIYDQLTPPAQFPKEITGSTVWRAEDYRDHPERWTHAFSSDEVAELSEASDAFLKSGKPLTAMAKDLFPLPKLEAFFGTVKREILNGKGFILFKGIPVREWGLEKSATAYMGLGSHFGYFVSQNSRGHVLGHVKDLGEDATAKDRVRIYRTNAKQYFHTDGADLVGLLCISKALRGGESDIASTHHIYNTLQREHPDVAQTLATPNWYFDRKGEVSQCQEPWYKSSILYTERDSARVWLKFDPNNVTSLARFNSGPDAEIPALSEAQKHALAVLEETATRLALHMVLEPGDIQLLANGHVLHARTAYEDWPAGSVDEEGRERVRRHLFRLWLAVPESEGGLRTPFHDSDVKKRGGIQVDDVPPFCPLDAE</sequence>
<dbReference type="Pfam" id="PF02668">
    <property type="entry name" value="TauD"/>
    <property type="match status" value="1"/>
</dbReference>